<feature type="region of interest" description="Disordered" evidence="1">
    <location>
        <begin position="1"/>
        <end position="206"/>
    </location>
</feature>
<name>A0A1Z5TQ61_HORWE</name>
<dbReference type="EMBL" id="MUNK01000013">
    <property type="protein sequence ID" value="OTA38138.1"/>
    <property type="molecule type" value="Genomic_DNA"/>
</dbReference>
<comment type="caution">
    <text evidence="3">The sequence shown here is derived from an EMBL/GenBank/DDBJ whole genome shotgun (WGS) entry which is preliminary data.</text>
</comment>
<dbReference type="Proteomes" id="UP000194280">
    <property type="component" value="Unassembled WGS sequence"/>
</dbReference>
<evidence type="ECO:0000313" key="4">
    <source>
        <dbReference type="Proteomes" id="UP000194280"/>
    </source>
</evidence>
<evidence type="ECO:0000259" key="2">
    <source>
        <dbReference type="Pfam" id="PF11160"/>
    </source>
</evidence>
<keyword evidence="4" id="KW-1185">Reference proteome</keyword>
<evidence type="ECO:0000256" key="1">
    <source>
        <dbReference type="SAM" id="MobiDB-lite"/>
    </source>
</evidence>
<feature type="domain" description="Hypervirulence associated protein TUDOR" evidence="2">
    <location>
        <begin position="9"/>
        <end position="71"/>
    </location>
</feature>
<feature type="compositionally biased region" description="Basic and acidic residues" evidence="1">
    <location>
        <begin position="56"/>
        <end position="70"/>
    </location>
</feature>
<dbReference type="AlphaFoldDB" id="A0A1Z5TQ61"/>
<feature type="compositionally biased region" description="Basic and acidic residues" evidence="1">
    <location>
        <begin position="113"/>
        <end position="135"/>
    </location>
</feature>
<evidence type="ECO:0000313" key="3">
    <source>
        <dbReference type="EMBL" id="OTA38138.1"/>
    </source>
</evidence>
<dbReference type="STRING" id="1157616.A0A1Z5TQ61"/>
<sequence>MADKEIKEGDEVSWQWSGGRPGGVASEVKEQGEMTMETKRGNEVKKNAEPDNPAVKVDREGHDVVKKASELEVEEEGPNHKEDGEKQDDKKDEENKDEEKIEEGEEEDEDKNEADGEEKKDGEEPQAGEKRKADDGEKEDESESKKAKKDEAEPKENGEKPAPKKKGRPAKNGGAGGPAKETKKKEPKRAATESGQPRRSGRNASK</sequence>
<gene>
    <name evidence="3" type="ORF">BTJ68_02018</name>
</gene>
<feature type="compositionally biased region" description="Basic and acidic residues" evidence="1">
    <location>
        <begin position="27"/>
        <end position="49"/>
    </location>
</feature>
<reference evidence="3 4" key="1">
    <citation type="submission" date="2017-01" db="EMBL/GenBank/DDBJ databases">
        <title>The recent genome duplication of the halophilic yeast Hortaea werneckii: insights from long-read sequencing.</title>
        <authorList>
            <person name="Sinha S."/>
            <person name="Flibotte S."/>
            <person name="Neira M."/>
            <person name="Lenassi M."/>
            <person name="Gostincar C."/>
            <person name="Stajich J.E."/>
            <person name="Nislow C.E."/>
        </authorList>
    </citation>
    <scope>NUCLEOTIDE SEQUENCE [LARGE SCALE GENOMIC DNA]</scope>
    <source>
        <strain evidence="3 4">EXF-2000</strain>
    </source>
</reference>
<dbReference type="VEuPathDB" id="FungiDB:BTJ68_02018"/>
<feature type="compositionally biased region" description="Basic and acidic residues" evidence="1">
    <location>
        <begin position="143"/>
        <end position="162"/>
    </location>
</feature>
<feature type="compositionally biased region" description="Basic and acidic residues" evidence="1">
    <location>
        <begin position="77"/>
        <end position="99"/>
    </location>
</feature>
<dbReference type="Pfam" id="PF11160">
    <property type="entry name" value="Hva1_TUDOR"/>
    <property type="match status" value="1"/>
</dbReference>
<organism evidence="3 4">
    <name type="scientific">Hortaea werneckii EXF-2000</name>
    <dbReference type="NCBI Taxonomy" id="1157616"/>
    <lineage>
        <taxon>Eukaryota</taxon>
        <taxon>Fungi</taxon>
        <taxon>Dikarya</taxon>
        <taxon>Ascomycota</taxon>
        <taxon>Pezizomycotina</taxon>
        <taxon>Dothideomycetes</taxon>
        <taxon>Dothideomycetidae</taxon>
        <taxon>Mycosphaerellales</taxon>
        <taxon>Teratosphaeriaceae</taxon>
        <taxon>Hortaea</taxon>
    </lineage>
</organism>
<dbReference type="InParanoid" id="A0A1Z5TQ61"/>
<feature type="compositionally biased region" description="Basic and acidic residues" evidence="1">
    <location>
        <begin position="180"/>
        <end position="191"/>
    </location>
</feature>
<feature type="compositionally biased region" description="Acidic residues" evidence="1">
    <location>
        <begin position="100"/>
        <end position="112"/>
    </location>
</feature>
<dbReference type="InterPro" id="IPR021331">
    <property type="entry name" value="Hva1_TUDOR"/>
</dbReference>
<protein>
    <recommendedName>
        <fullName evidence="2">Hypervirulence associated protein TUDOR domain-containing protein</fullName>
    </recommendedName>
</protein>
<proteinExistence type="predicted"/>
<accession>A0A1Z5TQ61</accession>
<feature type="compositionally biased region" description="Basic and acidic residues" evidence="1">
    <location>
        <begin position="1"/>
        <end position="10"/>
    </location>
</feature>
<dbReference type="OrthoDB" id="2131339at2759"/>